<proteinExistence type="predicted"/>
<dbReference type="KEGG" id="cmic:caldi_11040"/>
<name>A0AA35CIT8_9FIRM</name>
<comment type="subcellular location">
    <subcellularLocation>
        <location evidence="1">Cell envelope</location>
    </subcellularLocation>
</comment>
<protein>
    <recommendedName>
        <fullName evidence="7">Thioredoxin domain-containing protein</fullName>
    </recommendedName>
</protein>
<dbReference type="InterPro" id="IPR036249">
    <property type="entry name" value="Thioredoxin-like_sf"/>
</dbReference>
<dbReference type="PROSITE" id="PS00194">
    <property type="entry name" value="THIOREDOXIN_1"/>
    <property type="match status" value="1"/>
</dbReference>
<dbReference type="CDD" id="cd02966">
    <property type="entry name" value="TlpA_like_family"/>
    <property type="match status" value="1"/>
</dbReference>
<sequence length="223" mass="24293">MAAADTAGIVCPECATVLWRGGRFCHHCGWDSKNAAAGAAAAHGNPAYGRPAWKRRTMAAITFVTLGLVLALLLRPGGGSRRTVIPGAPAPDFALTALDGSTVRLSDLRGKAVLLNFWASWCPPCREEMPYLQEAQERFGPEGLVVLAVNLDESPVAIRSFLERYGIRLPVLLDRDLHVTEQYGIIPLPTSFFIDRQGVVRSKVEGAMDRNRVFSEVRRVLAP</sequence>
<dbReference type="Gene3D" id="3.40.30.10">
    <property type="entry name" value="Glutaredoxin"/>
    <property type="match status" value="1"/>
</dbReference>
<keyword evidence="6" id="KW-0472">Membrane</keyword>
<dbReference type="GO" id="GO:0030313">
    <property type="term" value="C:cell envelope"/>
    <property type="evidence" value="ECO:0007669"/>
    <property type="project" value="UniProtKB-SubCell"/>
</dbReference>
<keyword evidence="2" id="KW-0201">Cytochrome c-type biogenesis</keyword>
<evidence type="ECO:0000256" key="2">
    <source>
        <dbReference type="ARBA" id="ARBA00022748"/>
    </source>
</evidence>
<dbReference type="PANTHER" id="PTHR42852">
    <property type="entry name" value="THIOL:DISULFIDE INTERCHANGE PROTEIN DSBE"/>
    <property type="match status" value="1"/>
</dbReference>
<keyword evidence="6" id="KW-0812">Transmembrane</keyword>
<evidence type="ECO:0000256" key="6">
    <source>
        <dbReference type="SAM" id="Phobius"/>
    </source>
</evidence>
<dbReference type="PROSITE" id="PS51352">
    <property type="entry name" value="THIOREDOXIN_2"/>
    <property type="match status" value="1"/>
</dbReference>
<keyword evidence="4" id="KW-1015">Disulfide bond</keyword>
<gene>
    <name evidence="8" type="ORF">caldi_11040</name>
</gene>
<keyword evidence="9" id="KW-1185">Reference proteome</keyword>
<evidence type="ECO:0000256" key="1">
    <source>
        <dbReference type="ARBA" id="ARBA00004196"/>
    </source>
</evidence>
<dbReference type="InterPro" id="IPR017937">
    <property type="entry name" value="Thioredoxin_CS"/>
</dbReference>
<dbReference type="RefSeq" id="WP_264844084.1">
    <property type="nucleotide sequence ID" value="NZ_AP025628.1"/>
</dbReference>
<dbReference type="InterPro" id="IPR000866">
    <property type="entry name" value="AhpC/TSA"/>
</dbReference>
<dbReference type="GO" id="GO:0016209">
    <property type="term" value="F:antioxidant activity"/>
    <property type="evidence" value="ECO:0007669"/>
    <property type="project" value="InterPro"/>
</dbReference>
<keyword evidence="5" id="KW-0676">Redox-active center</keyword>
<keyword evidence="6" id="KW-1133">Transmembrane helix</keyword>
<feature type="transmembrane region" description="Helical" evidence="6">
    <location>
        <begin position="57"/>
        <end position="74"/>
    </location>
</feature>
<evidence type="ECO:0000256" key="4">
    <source>
        <dbReference type="ARBA" id="ARBA00023157"/>
    </source>
</evidence>
<reference evidence="8" key="1">
    <citation type="submission" date="2022-03" db="EMBL/GenBank/DDBJ databases">
        <title>Complete genome sequence of Caldinitratiruptor microaerophilus.</title>
        <authorList>
            <person name="Mukaiyama R."/>
            <person name="Nishiyama T."/>
            <person name="Ueda K."/>
        </authorList>
    </citation>
    <scope>NUCLEOTIDE SEQUENCE</scope>
    <source>
        <strain evidence="8">JCM 16183</strain>
    </source>
</reference>
<feature type="domain" description="Thioredoxin" evidence="7">
    <location>
        <begin position="84"/>
        <end position="223"/>
    </location>
</feature>
<evidence type="ECO:0000256" key="5">
    <source>
        <dbReference type="ARBA" id="ARBA00023284"/>
    </source>
</evidence>
<dbReference type="Proteomes" id="UP001163687">
    <property type="component" value="Chromosome"/>
</dbReference>
<dbReference type="Pfam" id="PF00578">
    <property type="entry name" value="AhpC-TSA"/>
    <property type="match status" value="1"/>
</dbReference>
<dbReference type="InterPro" id="IPR050553">
    <property type="entry name" value="Thioredoxin_ResA/DsbE_sf"/>
</dbReference>
<evidence type="ECO:0000313" key="9">
    <source>
        <dbReference type="Proteomes" id="UP001163687"/>
    </source>
</evidence>
<dbReference type="PANTHER" id="PTHR42852:SF6">
    <property type="entry name" value="THIOL:DISULFIDE INTERCHANGE PROTEIN DSBE"/>
    <property type="match status" value="1"/>
</dbReference>
<evidence type="ECO:0000256" key="3">
    <source>
        <dbReference type="ARBA" id="ARBA00022968"/>
    </source>
</evidence>
<evidence type="ECO:0000259" key="7">
    <source>
        <dbReference type="PROSITE" id="PS51352"/>
    </source>
</evidence>
<organism evidence="8 9">
    <name type="scientific">Caldinitratiruptor microaerophilus</name>
    <dbReference type="NCBI Taxonomy" id="671077"/>
    <lineage>
        <taxon>Bacteria</taxon>
        <taxon>Bacillati</taxon>
        <taxon>Bacillota</taxon>
        <taxon>Clostridia</taxon>
        <taxon>Eubacteriales</taxon>
        <taxon>Symbiobacteriaceae</taxon>
        <taxon>Caldinitratiruptor</taxon>
    </lineage>
</organism>
<accession>A0AA35CIT8</accession>
<dbReference type="EMBL" id="AP025628">
    <property type="protein sequence ID" value="BDG60014.1"/>
    <property type="molecule type" value="Genomic_DNA"/>
</dbReference>
<keyword evidence="3" id="KW-0735">Signal-anchor</keyword>
<dbReference type="SUPFAM" id="SSF52833">
    <property type="entry name" value="Thioredoxin-like"/>
    <property type="match status" value="1"/>
</dbReference>
<evidence type="ECO:0000313" key="8">
    <source>
        <dbReference type="EMBL" id="BDG60014.1"/>
    </source>
</evidence>
<dbReference type="GO" id="GO:0016491">
    <property type="term" value="F:oxidoreductase activity"/>
    <property type="evidence" value="ECO:0007669"/>
    <property type="project" value="InterPro"/>
</dbReference>
<dbReference type="GO" id="GO:0017004">
    <property type="term" value="P:cytochrome complex assembly"/>
    <property type="evidence" value="ECO:0007669"/>
    <property type="project" value="UniProtKB-KW"/>
</dbReference>
<dbReference type="InterPro" id="IPR013766">
    <property type="entry name" value="Thioredoxin_domain"/>
</dbReference>
<dbReference type="AlphaFoldDB" id="A0AA35CIT8"/>